<gene>
    <name evidence="1" type="ORF">B0I35DRAFT_365854</name>
</gene>
<dbReference type="OrthoDB" id="5028325at2759"/>
<protein>
    <submittedName>
        <fullName evidence="1">Uncharacterized protein</fullName>
    </submittedName>
</protein>
<evidence type="ECO:0000313" key="2">
    <source>
        <dbReference type="Proteomes" id="UP000813444"/>
    </source>
</evidence>
<reference evidence="1" key="1">
    <citation type="journal article" date="2021" name="Nat. Commun.">
        <title>Genetic determinants of endophytism in the Arabidopsis root mycobiome.</title>
        <authorList>
            <person name="Mesny F."/>
            <person name="Miyauchi S."/>
            <person name="Thiergart T."/>
            <person name="Pickel B."/>
            <person name="Atanasova L."/>
            <person name="Karlsson M."/>
            <person name="Huettel B."/>
            <person name="Barry K.W."/>
            <person name="Haridas S."/>
            <person name="Chen C."/>
            <person name="Bauer D."/>
            <person name="Andreopoulos W."/>
            <person name="Pangilinan J."/>
            <person name="LaButti K."/>
            <person name="Riley R."/>
            <person name="Lipzen A."/>
            <person name="Clum A."/>
            <person name="Drula E."/>
            <person name="Henrissat B."/>
            <person name="Kohler A."/>
            <person name="Grigoriev I.V."/>
            <person name="Martin F.M."/>
            <person name="Hacquard S."/>
        </authorList>
    </citation>
    <scope>NUCLEOTIDE SEQUENCE</scope>
    <source>
        <strain evidence="1">MPI-CAGE-CH-0235</strain>
    </source>
</reference>
<dbReference type="AlphaFoldDB" id="A0A8K0WI91"/>
<comment type="caution">
    <text evidence="1">The sequence shown here is derived from an EMBL/GenBank/DDBJ whole genome shotgun (WGS) entry which is preliminary data.</text>
</comment>
<organism evidence="1 2">
    <name type="scientific">Stachybotrys elegans</name>
    <dbReference type="NCBI Taxonomy" id="80388"/>
    <lineage>
        <taxon>Eukaryota</taxon>
        <taxon>Fungi</taxon>
        <taxon>Dikarya</taxon>
        <taxon>Ascomycota</taxon>
        <taxon>Pezizomycotina</taxon>
        <taxon>Sordariomycetes</taxon>
        <taxon>Hypocreomycetidae</taxon>
        <taxon>Hypocreales</taxon>
        <taxon>Stachybotryaceae</taxon>
        <taxon>Stachybotrys</taxon>
    </lineage>
</organism>
<dbReference type="EMBL" id="JAGPNK010000048">
    <property type="protein sequence ID" value="KAH7302886.1"/>
    <property type="molecule type" value="Genomic_DNA"/>
</dbReference>
<sequence>GSYDEHYLDADDATAVKSASVHIGEFKILHGSGASRLKREHAEKSRTVHIQNKLMYALAEEFIARTMAADFDAAQALDMLQHGYTIDYGRQSAGSEPASTTDEYYPTFHLDMISVVGKPLHAITNQSFFFDNVTFTQQHWAAPYSSTHAISILPFELTNRTFRLATGPSHELWFIVMHLTQPEVFELLEPHTTRRSAPRTDR</sequence>
<name>A0A8K0WI91_9HYPO</name>
<dbReference type="Proteomes" id="UP000813444">
    <property type="component" value="Unassembled WGS sequence"/>
</dbReference>
<feature type="non-terminal residue" evidence="1">
    <location>
        <position position="1"/>
    </location>
</feature>
<accession>A0A8K0WI91</accession>
<keyword evidence="2" id="KW-1185">Reference proteome</keyword>
<proteinExistence type="predicted"/>
<evidence type="ECO:0000313" key="1">
    <source>
        <dbReference type="EMBL" id="KAH7302886.1"/>
    </source>
</evidence>